<name>A0ABN4TYT7_9BURK</name>
<dbReference type="PROSITE" id="PS52015">
    <property type="entry name" value="TONB_CTD"/>
    <property type="match status" value="1"/>
</dbReference>
<keyword evidence="11" id="KW-0614">Plasmid</keyword>
<comment type="subcellular location">
    <subcellularLocation>
        <location evidence="1">Cell inner membrane</location>
        <topology evidence="1">Single-pass membrane protein</topology>
        <orientation evidence="1">Periplasmic side</orientation>
    </subcellularLocation>
</comment>
<evidence type="ECO:0000256" key="1">
    <source>
        <dbReference type="ARBA" id="ARBA00004383"/>
    </source>
</evidence>
<geneLocation type="plasmid" evidence="11 12">
    <name>unnamed1</name>
</geneLocation>
<proteinExistence type="inferred from homology"/>
<evidence type="ECO:0000256" key="8">
    <source>
        <dbReference type="ARBA" id="ARBA00022989"/>
    </source>
</evidence>
<keyword evidence="9" id="KW-0472">Membrane</keyword>
<feature type="domain" description="TonB C-terminal" evidence="10">
    <location>
        <begin position="15"/>
        <end position="113"/>
    </location>
</feature>
<dbReference type="InterPro" id="IPR051045">
    <property type="entry name" value="TonB-dependent_transducer"/>
</dbReference>
<dbReference type="InterPro" id="IPR037682">
    <property type="entry name" value="TonB_C"/>
</dbReference>
<keyword evidence="7" id="KW-0653">Protein transport</keyword>
<dbReference type="PANTHER" id="PTHR33446">
    <property type="entry name" value="PROTEIN TONB-RELATED"/>
    <property type="match status" value="1"/>
</dbReference>
<evidence type="ECO:0000313" key="11">
    <source>
        <dbReference type="EMBL" id="AOZ11090.1"/>
    </source>
</evidence>
<evidence type="ECO:0000256" key="5">
    <source>
        <dbReference type="ARBA" id="ARBA00022519"/>
    </source>
</evidence>
<keyword evidence="4" id="KW-1003">Cell membrane</keyword>
<dbReference type="Gene3D" id="3.30.1150.10">
    <property type="match status" value="1"/>
</dbReference>
<protein>
    <recommendedName>
        <fullName evidence="10">TonB C-terminal domain-containing protein</fullName>
    </recommendedName>
</protein>
<keyword evidence="3" id="KW-0813">Transport</keyword>
<sequence>MAVTGTACATERQAPPVGDELECTLAKPVYPKEAIADRAAGRAMVRLKVGESGDVEYAAIEQSSSDARLDRAAVEAIARMRCRPADGSALPFRLPVTTVQPIDFELSQPAMTE</sequence>
<keyword evidence="12" id="KW-1185">Reference proteome</keyword>
<evidence type="ECO:0000256" key="7">
    <source>
        <dbReference type="ARBA" id="ARBA00022927"/>
    </source>
</evidence>
<keyword evidence="6" id="KW-0812">Transmembrane</keyword>
<evidence type="ECO:0000256" key="3">
    <source>
        <dbReference type="ARBA" id="ARBA00022448"/>
    </source>
</evidence>
<dbReference type="PANTHER" id="PTHR33446:SF2">
    <property type="entry name" value="PROTEIN TONB"/>
    <property type="match status" value="1"/>
</dbReference>
<dbReference type="InterPro" id="IPR006260">
    <property type="entry name" value="TonB/TolA_C"/>
</dbReference>
<dbReference type="Proteomes" id="UP000177515">
    <property type="component" value="Plasmid unnamed1"/>
</dbReference>
<reference evidence="11 12" key="1">
    <citation type="submission" date="2016-10" db="EMBL/GenBank/DDBJ databases">
        <title>Complete genome sequences of three Cupriavidus strains isolated from various Malaysian environments.</title>
        <authorList>
            <person name="Abdullah A.A.-A."/>
            <person name="Shafie N.A.H."/>
            <person name="Lau N.S."/>
        </authorList>
    </citation>
    <scope>NUCLEOTIDE SEQUENCE [LARGE SCALE GENOMIC DNA]</scope>
    <source>
        <strain evidence="11 12">USMAA1020</strain>
        <plasmid evidence="11 12">unnamed1</plasmid>
    </source>
</reference>
<gene>
    <name evidence="11" type="ORF">BKK80_34590</name>
</gene>
<evidence type="ECO:0000259" key="10">
    <source>
        <dbReference type="PROSITE" id="PS52015"/>
    </source>
</evidence>
<dbReference type="Pfam" id="PF03544">
    <property type="entry name" value="TonB_C"/>
    <property type="match status" value="1"/>
</dbReference>
<evidence type="ECO:0000256" key="4">
    <source>
        <dbReference type="ARBA" id="ARBA00022475"/>
    </source>
</evidence>
<evidence type="ECO:0000256" key="6">
    <source>
        <dbReference type="ARBA" id="ARBA00022692"/>
    </source>
</evidence>
<keyword evidence="5" id="KW-0997">Cell inner membrane</keyword>
<organism evidence="11 12">
    <name type="scientific">Cupriavidus malaysiensis</name>
    <dbReference type="NCBI Taxonomy" id="367825"/>
    <lineage>
        <taxon>Bacteria</taxon>
        <taxon>Pseudomonadati</taxon>
        <taxon>Pseudomonadota</taxon>
        <taxon>Betaproteobacteria</taxon>
        <taxon>Burkholderiales</taxon>
        <taxon>Burkholderiaceae</taxon>
        <taxon>Cupriavidus</taxon>
    </lineage>
</organism>
<evidence type="ECO:0000256" key="9">
    <source>
        <dbReference type="ARBA" id="ARBA00023136"/>
    </source>
</evidence>
<accession>A0ABN4TYT7</accession>
<evidence type="ECO:0000256" key="2">
    <source>
        <dbReference type="ARBA" id="ARBA00006555"/>
    </source>
</evidence>
<dbReference type="SUPFAM" id="SSF74653">
    <property type="entry name" value="TolA/TonB C-terminal domain"/>
    <property type="match status" value="1"/>
</dbReference>
<dbReference type="NCBIfam" id="TIGR01352">
    <property type="entry name" value="tonB_Cterm"/>
    <property type="match status" value="1"/>
</dbReference>
<evidence type="ECO:0000313" key="12">
    <source>
        <dbReference type="Proteomes" id="UP000177515"/>
    </source>
</evidence>
<comment type="similarity">
    <text evidence="2">Belongs to the TonB family.</text>
</comment>
<dbReference type="EMBL" id="CP017756">
    <property type="protein sequence ID" value="AOZ11090.1"/>
    <property type="molecule type" value="Genomic_DNA"/>
</dbReference>
<keyword evidence="8" id="KW-1133">Transmembrane helix</keyword>